<reference evidence="2 3" key="1">
    <citation type="submission" date="2020-03" db="EMBL/GenBank/DDBJ databases">
        <title>Genomic Encyclopedia of Type Strains, Phase IV (KMG-IV): sequencing the most valuable type-strain genomes for metagenomic binning, comparative biology and taxonomic classification.</title>
        <authorList>
            <person name="Goeker M."/>
        </authorList>
    </citation>
    <scope>NUCLEOTIDE SEQUENCE [LARGE SCALE GENOMIC DNA]</scope>
    <source>
        <strain evidence="2 3">DSM 27651</strain>
    </source>
</reference>
<dbReference type="RefSeq" id="WP_245196434.1">
    <property type="nucleotide sequence ID" value="NZ_JAATJE010000001.1"/>
</dbReference>
<evidence type="ECO:0008006" key="4">
    <source>
        <dbReference type="Google" id="ProtNLM"/>
    </source>
</evidence>
<proteinExistence type="predicted"/>
<keyword evidence="3" id="KW-1185">Reference proteome</keyword>
<dbReference type="NCBIfam" id="NF035944">
    <property type="entry name" value="PEPxxWA-CTERM"/>
    <property type="match status" value="1"/>
</dbReference>
<dbReference type="EMBL" id="JAATJE010000001">
    <property type="protein sequence ID" value="NJC33304.1"/>
    <property type="molecule type" value="Genomic_DNA"/>
</dbReference>
<feature type="chain" id="PRO_5045067172" description="PEP-CTERM protein-sorting domain-containing protein" evidence="1">
    <location>
        <begin position="26"/>
        <end position="346"/>
    </location>
</feature>
<dbReference type="Proteomes" id="UP000734218">
    <property type="component" value="Unassembled WGS sequence"/>
</dbReference>
<evidence type="ECO:0000256" key="1">
    <source>
        <dbReference type="SAM" id="SignalP"/>
    </source>
</evidence>
<comment type="caution">
    <text evidence="2">The sequence shown here is derived from an EMBL/GenBank/DDBJ whole genome shotgun (WGS) entry which is preliminary data.</text>
</comment>
<gene>
    <name evidence="2" type="ORF">GGR88_000778</name>
</gene>
<keyword evidence="1" id="KW-0732">Signal</keyword>
<name>A0ABX0XJ94_9SPHN</name>
<accession>A0ABX0XJ94</accession>
<feature type="signal peptide" evidence="1">
    <location>
        <begin position="1"/>
        <end position="25"/>
    </location>
</feature>
<evidence type="ECO:0000313" key="2">
    <source>
        <dbReference type="EMBL" id="NJC33304.1"/>
    </source>
</evidence>
<protein>
    <recommendedName>
        <fullName evidence="4">PEP-CTERM protein-sorting domain-containing protein</fullName>
    </recommendedName>
</protein>
<organism evidence="2 3">
    <name type="scientific">Sphingomonas jejuensis</name>
    <dbReference type="NCBI Taxonomy" id="904715"/>
    <lineage>
        <taxon>Bacteria</taxon>
        <taxon>Pseudomonadati</taxon>
        <taxon>Pseudomonadota</taxon>
        <taxon>Alphaproteobacteria</taxon>
        <taxon>Sphingomonadales</taxon>
        <taxon>Sphingomonadaceae</taxon>
        <taxon>Sphingomonas</taxon>
    </lineage>
</organism>
<evidence type="ECO:0000313" key="3">
    <source>
        <dbReference type="Proteomes" id="UP000734218"/>
    </source>
</evidence>
<sequence>MSKPVFLRAIIGSGAALLCAGAAPAAIVETVRVTNTYGLSFTPFTLPSELPGGSRETLIQRSGVPGADSEAGIDLVGEADSGGFFFLHNDYCVGQCAIASSTEIRFVVTNTGTEAVNLRFDSLITPGHLARIGNDPRATGGFDFRVTQQDTDPFEENIPELLYSAFGNVNAEDIFVETTGGVPFNNYNDQTIGDGRVVDWSWTPLNLELGLLGAGQSKIVTYSAFYFMTGNGVCEDVANCSGLQVAFGDPRNNGTILSRMASFAAFADDGTPIINREYDAVSVPFAFNLSGSPLPPLPPTEGPVNYGVPFVPAALGAVPEPATWATMVCGFGLVGSTLRRRRPLTA</sequence>